<dbReference type="Proteomes" id="UP000789739">
    <property type="component" value="Unassembled WGS sequence"/>
</dbReference>
<reference evidence="1" key="1">
    <citation type="submission" date="2021-06" db="EMBL/GenBank/DDBJ databases">
        <authorList>
            <person name="Kallberg Y."/>
            <person name="Tangrot J."/>
            <person name="Rosling A."/>
        </authorList>
    </citation>
    <scope>NUCLEOTIDE SEQUENCE</scope>
    <source>
        <strain evidence="1">BR232B</strain>
    </source>
</reference>
<dbReference type="AlphaFoldDB" id="A0A9N9H4Z0"/>
<keyword evidence="2" id="KW-1185">Reference proteome</keyword>
<proteinExistence type="predicted"/>
<evidence type="ECO:0000313" key="1">
    <source>
        <dbReference type="EMBL" id="CAG8653678.1"/>
    </source>
</evidence>
<dbReference type="EMBL" id="CAJVPI010003067">
    <property type="protein sequence ID" value="CAG8653678.1"/>
    <property type="molecule type" value="Genomic_DNA"/>
</dbReference>
<comment type="caution">
    <text evidence="1">The sequence shown here is derived from an EMBL/GenBank/DDBJ whole genome shotgun (WGS) entry which is preliminary data.</text>
</comment>
<feature type="non-terminal residue" evidence="1">
    <location>
        <position position="1"/>
    </location>
</feature>
<gene>
    <name evidence="1" type="ORF">PBRASI_LOCUS10396</name>
</gene>
<protein>
    <submittedName>
        <fullName evidence="1">392_t:CDS:1</fullName>
    </submittedName>
</protein>
<sequence length="45" mass="5480">EEINDKFSDLKNQQDYKNLSEEEKEKIAKHKDFLLVRVEIENNEE</sequence>
<accession>A0A9N9H4Z0</accession>
<evidence type="ECO:0000313" key="2">
    <source>
        <dbReference type="Proteomes" id="UP000789739"/>
    </source>
</evidence>
<name>A0A9N9H4Z0_9GLOM</name>
<organism evidence="1 2">
    <name type="scientific">Paraglomus brasilianum</name>
    <dbReference type="NCBI Taxonomy" id="144538"/>
    <lineage>
        <taxon>Eukaryota</taxon>
        <taxon>Fungi</taxon>
        <taxon>Fungi incertae sedis</taxon>
        <taxon>Mucoromycota</taxon>
        <taxon>Glomeromycotina</taxon>
        <taxon>Glomeromycetes</taxon>
        <taxon>Paraglomerales</taxon>
        <taxon>Paraglomeraceae</taxon>
        <taxon>Paraglomus</taxon>
    </lineage>
</organism>